<dbReference type="OrthoDB" id="1260906at2"/>
<sequence length="100" mass="11368">MTRDTFDYRDVAVESLEEGGRVVVRPVNGQAFSPEMRVQCSQALRDTDVYPLGTCFLVLAKMTDRLGGEPYLYVFHGDPVKVLSGEQLDAFLNDRRRLRI</sequence>
<dbReference type="EMBL" id="WNKX01000031">
    <property type="protein sequence ID" value="MTW13976.1"/>
    <property type="molecule type" value="Genomic_DNA"/>
</dbReference>
<evidence type="ECO:0000313" key="2">
    <source>
        <dbReference type="Proteomes" id="UP000472320"/>
    </source>
</evidence>
<gene>
    <name evidence="1" type="ORF">GM658_25510</name>
</gene>
<name>A0A6L6QQK8_9BURK</name>
<dbReference type="Proteomes" id="UP000472320">
    <property type="component" value="Unassembled WGS sequence"/>
</dbReference>
<accession>A0A6L6QQK8</accession>
<proteinExistence type="predicted"/>
<dbReference type="RefSeq" id="WP_155456887.1">
    <property type="nucleotide sequence ID" value="NZ_WNKX01000031.1"/>
</dbReference>
<organism evidence="1 2">
    <name type="scientific">Massilia eburnea</name>
    <dbReference type="NCBI Taxonomy" id="1776165"/>
    <lineage>
        <taxon>Bacteria</taxon>
        <taxon>Pseudomonadati</taxon>
        <taxon>Pseudomonadota</taxon>
        <taxon>Betaproteobacteria</taxon>
        <taxon>Burkholderiales</taxon>
        <taxon>Oxalobacteraceae</taxon>
        <taxon>Telluria group</taxon>
        <taxon>Massilia</taxon>
    </lineage>
</organism>
<evidence type="ECO:0000313" key="1">
    <source>
        <dbReference type="EMBL" id="MTW13976.1"/>
    </source>
</evidence>
<reference evidence="1 2" key="1">
    <citation type="submission" date="2019-11" db="EMBL/GenBank/DDBJ databases">
        <title>Type strains purchased from KCTC, JCM and DSMZ.</title>
        <authorList>
            <person name="Lu H."/>
        </authorList>
    </citation>
    <scope>NUCLEOTIDE SEQUENCE [LARGE SCALE GENOMIC DNA]</scope>
    <source>
        <strain evidence="1 2">JCM 31587</strain>
    </source>
</reference>
<keyword evidence="2" id="KW-1185">Reference proteome</keyword>
<protein>
    <submittedName>
        <fullName evidence="1">Uncharacterized protein</fullName>
    </submittedName>
</protein>
<comment type="caution">
    <text evidence="1">The sequence shown here is derived from an EMBL/GenBank/DDBJ whole genome shotgun (WGS) entry which is preliminary data.</text>
</comment>
<dbReference type="AlphaFoldDB" id="A0A6L6QQK8"/>